<keyword evidence="3" id="KW-0732">Signal</keyword>
<accession>A0A1M6P2K9</accession>
<keyword evidence="6" id="KW-1185">Reference proteome</keyword>
<evidence type="ECO:0000313" key="6">
    <source>
        <dbReference type="Proteomes" id="UP000184363"/>
    </source>
</evidence>
<comment type="similarity">
    <text evidence="2">Belongs to the bacterial solute-binding protein 2 family.</text>
</comment>
<dbReference type="OrthoDB" id="3789223at2"/>
<sequence>MLLATRSVRRTRRGGVTAALVAAVLAACAPASGGPQEREPADSPAAVAYVAEADRITDAARTGLVYAPTNDYTPPDQLQVMTTWPGPTESPAVPAGRTIAFVSCGATVCNETAEAGAQIAERAGFRASLVNINGTADIQNLNQAMASAIALRPDAIVGVCLTATQIADKLEQARAAGILTVSTCDPTPAGGSGRFDAAADYANGLSAELLGWGIVSTTRGDANVVAIKDEAFPAVVRKIGNLVRVLEDCPSCTVTTVTWQITDAANSAKAANILTGIINANPDMNALVLPYSVGIQSAVQAVASSGRDIKIYADDLDAVNLQLLRDGAVEMVSSVDPRLAMYQCIDQVIRGLGGDAYVEPARLPYLAHLYTREDLPATGVGAFARYFDYDAVYRDLWKRP</sequence>
<protein>
    <submittedName>
        <fullName evidence="5">ABC-type sugar transport system, substrate-binding protein, contains N-terminal xre family HTH domain</fullName>
    </submittedName>
</protein>
<comment type="subcellular location">
    <subcellularLocation>
        <location evidence="1">Cell envelope</location>
    </subcellularLocation>
</comment>
<evidence type="ECO:0000256" key="2">
    <source>
        <dbReference type="ARBA" id="ARBA00007639"/>
    </source>
</evidence>
<dbReference type="PANTHER" id="PTHR30036:SF7">
    <property type="entry name" value="ABC TRANSPORTER PERIPLASMIC-BINDING PROTEIN YPHF"/>
    <property type="match status" value="1"/>
</dbReference>
<dbReference type="InterPro" id="IPR028082">
    <property type="entry name" value="Peripla_BP_I"/>
</dbReference>
<dbReference type="RefSeq" id="WP_073455176.1">
    <property type="nucleotide sequence ID" value="NZ_FRAP01000002.1"/>
</dbReference>
<dbReference type="STRING" id="1848.SAMN05443637_1027"/>
<dbReference type="InterPro" id="IPR050555">
    <property type="entry name" value="Bact_Solute-Bind_Prot2"/>
</dbReference>
<organism evidence="5 6">
    <name type="scientific">Pseudonocardia thermophila</name>
    <dbReference type="NCBI Taxonomy" id="1848"/>
    <lineage>
        <taxon>Bacteria</taxon>
        <taxon>Bacillati</taxon>
        <taxon>Actinomycetota</taxon>
        <taxon>Actinomycetes</taxon>
        <taxon>Pseudonocardiales</taxon>
        <taxon>Pseudonocardiaceae</taxon>
        <taxon>Pseudonocardia</taxon>
    </lineage>
</organism>
<keyword evidence="5" id="KW-0813">Transport</keyword>
<dbReference type="PROSITE" id="PS51257">
    <property type="entry name" value="PROKAR_LIPOPROTEIN"/>
    <property type="match status" value="1"/>
</dbReference>
<evidence type="ECO:0000259" key="4">
    <source>
        <dbReference type="Pfam" id="PF13407"/>
    </source>
</evidence>
<dbReference type="Pfam" id="PF13407">
    <property type="entry name" value="Peripla_BP_4"/>
    <property type="match status" value="1"/>
</dbReference>
<dbReference type="AlphaFoldDB" id="A0A1M6P2K9"/>
<dbReference type="PANTHER" id="PTHR30036">
    <property type="entry name" value="D-XYLOSE-BINDING PERIPLASMIC PROTEIN"/>
    <property type="match status" value="1"/>
</dbReference>
<evidence type="ECO:0000256" key="3">
    <source>
        <dbReference type="SAM" id="SignalP"/>
    </source>
</evidence>
<feature type="chain" id="PRO_5039253205" evidence="3">
    <location>
        <begin position="34"/>
        <end position="400"/>
    </location>
</feature>
<dbReference type="Gene3D" id="3.40.50.2300">
    <property type="match status" value="2"/>
</dbReference>
<evidence type="ECO:0000256" key="1">
    <source>
        <dbReference type="ARBA" id="ARBA00004196"/>
    </source>
</evidence>
<feature type="signal peptide" evidence="3">
    <location>
        <begin position="1"/>
        <end position="33"/>
    </location>
</feature>
<dbReference type="EMBL" id="FRAP01000002">
    <property type="protein sequence ID" value="SHK02123.1"/>
    <property type="molecule type" value="Genomic_DNA"/>
</dbReference>
<proteinExistence type="inferred from homology"/>
<dbReference type="GO" id="GO:0030246">
    <property type="term" value="F:carbohydrate binding"/>
    <property type="evidence" value="ECO:0007669"/>
    <property type="project" value="TreeGrafter"/>
</dbReference>
<keyword evidence="5" id="KW-0762">Sugar transport</keyword>
<feature type="domain" description="Periplasmic binding protein" evidence="4">
    <location>
        <begin position="112"/>
        <end position="352"/>
    </location>
</feature>
<dbReference type="GO" id="GO:0030288">
    <property type="term" value="C:outer membrane-bounded periplasmic space"/>
    <property type="evidence" value="ECO:0007669"/>
    <property type="project" value="TreeGrafter"/>
</dbReference>
<dbReference type="InterPro" id="IPR025997">
    <property type="entry name" value="SBP_2_dom"/>
</dbReference>
<reference evidence="5 6" key="1">
    <citation type="submission" date="2016-11" db="EMBL/GenBank/DDBJ databases">
        <authorList>
            <person name="Jaros S."/>
            <person name="Januszkiewicz K."/>
            <person name="Wedrychowicz H."/>
        </authorList>
    </citation>
    <scope>NUCLEOTIDE SEQUENCE [LARGE SCALE GENOMIC DNA]</scope>
    <source>
        <strain evidence="5 6">DSM 43832</strain>
    </source>
</reference>
<evidence type="ECO:0000313" key="5">
    <source>
        <dbReference type="EMBL" id="SHK02123.1"/>
    </source>
</evidence>
<name>A0A1M6P2K9_PSETH</name>
<dbReference type="SUPFAM" id="SSF53822">
    <property type="entry name" value="Periplasmic binding protein-like I"/>
    <property type="match status" value="1"/>
</dbReference>
<gene>
    <name evidence="5" type="ORF">SAMN05443637_1027</name>
</gene>
<dbReference type="Proteomes" id="UP000184363">
    <property type="component" value="Unassembled WGS sequence"/>
</dbReference>